<sequence length="185" mass="19026">MYPPPPAPMDQLYTAPWTSSRQRRLSRRPAAMAATAAAAAAGPSRHRGAVGAAPTLHRLAGASSACARAAAPVGPASPHGARLAIPPPPWTVPTLSPAPCPAASPQEATTPSGGRPVSRRCPPPLFPVRSDGVGGAQGSAAACRKRYHRGDLSVLVNLPRRFMSQPRGAWPARALPGARLGLLAR</sequence>
<accession>A0ACC3C6L0</accession>
<evidence type="ECO:0000313" key="1">
    <source>
        <dbReference type="EMBL" id="KAK1865769.1"/>
    </source>
</evidence>
<proteinExistence type="predicted"/>
<comment type="caution">
    <text evidence="1">The sequence shown here is derived from an EMBL/GenBank/DDBJ whole genome shotgun (WGS) entry which is preliminary data.</text>
</comment>
<protein>
    <submittedName>
        <fullName evidence="1">Uncharacterized protein</fullName>
    </submittedName>
</protein>
<evidence type="ECO:0000313" key="2">
    <source>
        <dbReference type="Proteomes" id="UP000798662"/>
    </source>
</evidence>
<dbReference type="Proteomes" id="UP000798662">
    <property type="component" value="Chromosome 2"/>
</dbReference>
<name>A0ACC3C6L0_PYRYE</name>
<organism evidence="1 2">
    <name type="scientific">Pyropia yezoensis</name>
    <name type="common">Susabi-nori</name>
    <name type="synonym">Porphyra yezoensis</name>
    <dbReference type="NCBI Taxonomy" id="2788"/>
    <lineage>
        <taxon>Eukaryota</taxon>
        <taxon>Rhodophyta</taxon>
        <taxon>Bangiophyceae</taxon>
        <taxon>Bangiales</taxon>
        <taxon>Bangiaceae</taxon>
        <taxon>Pyropia</taxon>
    </lineage>
</organism>
<reference evidence="1" key="1">
    <citation type="submission" date="2019-11" db="EMBL/GenBank/DDBJ databases">
        <title>Nori genome reveals adaptations in red seaweeds to the harsh intertidal environment.</title>
        <authorList>
            <person name="Wang D."/>
            <person name="Mao Y."/>
        </authorList>
    </citation>
    <scope>NUCLEOTIDE SEQUENCE</scope>
    <source>
        <tissue evidence="1">Gametophyte</tissue>
    </source>
</reference>
<gene>
    <name evidence="1" type="ORF">I4F81_008292</name>
</gene>
<keyword evidence="2" id="KW-1185">Reference proteome</keyword>
<dbReference type="EMBL" id="CM020619">
    <property type="protein sequence ID" value="KAK1865769.1"/>
    <property type="molecule type" value="Genomic_DNA"/>
</dbReference>